<evidence type="ECO:0000256" key="5">
    <source>
        <dbReference type="PIRSR" id="PIRSR619791-2"/>
    </source>
</evidence>
<dbReference type="EMBL" id="CAXITT010000055">
    <property type="protein sequence ID" value="CAL1529771.1"/>
    <property type="molecule type" value="Genomic_DNA"/>
</dbReference>
<dbReference type="GO" id="GO:0004601">
    <property type="term" value="F:peroxidase activity"/>
    <property type="evidence" value="ECO:0007669"/>
    <property type="project" value="InterPro"/>
</dbReference>
<sequence length="628" mass="69514">MFYYFGIALFVVGQCHGQDAEKVASAPYSVCELRTHGFYNLPQMSRALSTGSVSDAGAAFRQDFRDLCTDVNSKKYRTFDGSCNHPKNWGTSFKPLARMLPAEYDNGVSSPRRRGSLGTPLPSPRAISRFVHPSTPDLISRTIMIMQWGQWLDHDLSVSPVASEVNRVIKCCGPNGTRPVYPIDPNCFPIILPSDEENFAGQCMEFVRSSPALDKNNCTLRPREQINVLNSFVDASQVYGSTDELAARLRVEGDFLLKTKDEIFLPEDVASACIKRPGTNDYCFLAGDVRVNEHASLGAMHTIWLRAHNKIAKQLRALRPKDSNEEIFQLTRKIIGALQQVITYNEWLPIILGKHATTQKLPSKTGRTQRLLSADPRILNEFSTAALRFGHSFIPDVFPIGDRRVPLRQLFNRPAEVLDNFDDLVAGITGVAGGKSAQKIDRNFVVEITNHLFEPPTGSPGRGLDLIALNIQRSRDHGIPPYTAYRAACGLRPLTGFDDVDGLGPNVAQLARVYRSIDDIDLFTGLVHEPASPGSNALVGPTLACILGTQFYNLKFGDRFFFDTNDKLIAFTDNQLKSLRNTTLAKVICSNTNIEALTNNVFSFSAKANPLVPCQQLEEEGLNLSLFA</sequence>
<evidence type="ECO:0000256" key="3">
    <source>
        <dbReference type="ARBA" id="ARBA00022729"/>
    </source>
</evidence>
<proteinExistence type="predicted"/>
<dbReference type="FunFam" id="1.10.640.10:FF:000003">
    <property type="entry name" value="chorion peroxidase"/>
    <property type="match status" value="1"/>
</dbReference>
<keyword evidence="5" id="KW-0479">Metal-binding</keyword>
<name>A0AAV2H7W8_LYMST</name>
<evidence type="ECO:0000256" key="6">
    <source>
        <dbReference type="SAM" id="SignalP"/>
    </source>
</evidence>
<dbReference type="PRINTS" id="PR00457">
    <property type="entry name" value="ANPEROXIDASE"/>
</dbReference>
<dbReference type="InterPro" id="IPR037120">
    <property type="entry name" value="Haem_peroxidase_sf_animal"/>
</dbReference>
<keyword evidence="5" id="KW-0408">Iron</keyword>
<dbReference type="SUPFAM" id="SSF48113">
    <property type="entry name" value="Heme-dependent peroxidases"/>
    <property type="match status" value="1"/>
</dbReference>
<dbReference type="Gene3D" id="1.10.640.10">
    <property type="entry name" value="Haem peroxidase domain superfamily, animal type"/>
    <property type="match status" value="1"/>
</dbReference>
<comment type="subcellular location">
    <subcellularLocation>
        <location evidence="1">Secreted</location>
    </subcellularLocation>
</comment>
<keyword evidence="3 6" id="KW-0732">Signal</keyword>
<dbReference type="PANTHER" id="PTHR11475">
    <property type="entry name" value="OXIDASE/PEROXIDASE"/>
    <property type="match status" value="1"/>
</dbReference>
<dbReference type="AlphaFoldDB" id="A0AAV2H7W8"/>
<dbReference type="PROSITE" id="PS50292">
    <property type="entry name" value="PEROXIDASE_3"/>
    <property type="match status" value="1"/>
</dbReference>
<feature type="binding site" description="axial binding residue" evidence="5">
    <location>
        <position position="391"/>
    </location>
    <ligand>
        <name>heme b</name>
        <dbReference type="ChEBI" id="CHEBI:60344"/>
    </ligand>
    <ligandPart>
        <name>Fe</name>
        <dbReference type="ChEBI" id="CHEBI:18248"/>
    </ligandPart>
</feature>
<dbReference type="CDD" id="cd09823">
    <property type="entry name" value="peroxinectin_like"/>
    <property type="match status" value="1"/>
</dbReference>
<evidence type="ECO:0000313" key="7">
    <source>
        <dbReference type="EMBL" id="CAL1529771.1"/>
    </source>
</evidence>
<protein>
    <recommendedName>
        <fullName evidence="9">Peroxidase</fullName>
    </recommendedName>
</protein>
<keyword evidence="2" id="KW-0964">Secreted</keyword>
<accession>A0AAV2H7W8</accession>
<dbReference type="GO" id="GO:0046872">
    <property type="term" value="F:metal ion binding"/>
    <property type="evidence" value="ECO:0007669"/>
    <property type="project" value="UniProtKB-KW"/>
</dbReference>
<evidence type="ECO:0000256" key="2">
    <source>
        <dbReference type="ARBA" id="ARBA00022525"/>
    </source>
</evidence>
<gene>
    <name evidence="7" type="ORF">GSLYS_00003926001</name>
</gene>
<evidence type="ECO:0000256" key="1">
    <source>
        <dbReference type="ARBA" id="ARBA00004613"/>
    </source>
</evidence>
<dbReference type="Proteomes" id="UP001497497">
    <property type="component" value="Unassembled WGS sequence"/>
</dbReference>
<evidence type="ECO:0000256" key="4">
    <source>
        <dbReference type="ARBA" id="ARBA00023180"/>
    </source>
</evidence>
<keyword evidence="8" id="KW-1185">Reference proteome</keyword>
<evidence type="ECO:0008006" key="9">
    <source>
        <dbReference type="Google" id="ProtNLM"/>
    </source>
</evidence>
<organism evidence="7 8">
    <name type="scientific">Lymnaea stagnalis</name>
    <name type="common">Great pond snail</name>
    <name type="synonym">Helix stagnalis</name>
    <dbReference type="NCBI Taxonomy" id="6523"/>
    <lineage>
        <taxon>Eukaryota</taxon>
        <taxon>Metazoa</taxon>
        <taxon>Spiralia</taxon>
        <taxon>Lophotrochozoa</taxon>
        <taxon>Mollusca</taxon>
        <taxon>Gastropoda</taxon>
        <taxon>Heterobranchia</taxon>
        <taxon>Euthyneura</taxon>
        <taxon>Panpulmonata</taxon>
        <taxon>Hygrophila</taxon>
        <taxon>Lymnaeoidea</taxon>
        <taxon>Lymnaeidae</taxon>
        <taxon>Lymnaea</taxon>
    </lineage>
</organism>
<reference evidence="7 8" key="1">
    <citation type="submission" date="2024-04" db="EMBL/GenBank/DDBJ databases">
        <authorList>
            <consortium name="Genoscope - CEA"/>
            <person name="William W."/>
        </authorList>
    </citation>
    <scope>NUCLEOTIDE SEQUENCE [LARGE SCALE GENOMIC DNA]</scope>
</reference>
<evidence type="ECO:0000313" key="8">
    <source>
        <dbReference type="Proteomes" id="UP001497497"/>
    </source>
</evidence>
<dbReference type="PANTHER" id="PTHR11475:SF4">
    <property type="entry name" value="CHORION PEROXIDASE"/>
    <property type="match status" value="1"/>
</dbReference>
<dbReference type="GO" id="GO:0020037">
    <property type="term" value="F:heme binding"/>
    <property type="evidence" value="ECO:0007669"/>
    <property type="project" value="InterPro"/>
</dbReference>
<feature type="signal peptide" evidence="6">
    <location>
        <begin position="1"/>
        <end position="17"/>
    </location>
</feature>
<dbReference type="GO" id="GO:0005576">
    <property type="term" value="C:extracellular region"/>
    <property type="evidence" value="ECO:0007669"/>
    <property type="project" value="UniProtKB-SubCell"/>
</dbReference>
<comment type="caution">
    <text evidence="7">The sequence shown here is derived from an EMBL/GenBank/DDBJ whole genome shotgun (WGS) entry which is preliminary data.</text>
</comment>
<dbReference type="Pfam" id="PF03098">
    <property type="entry name" value="An_peroxidase"/>
    <property type="match status" value="1"/>
</dbReference>
<dbReference type="InterPro" id="IPR010255">
    <property type="entry name" value="Haem_peroxidase_sf"/>
</dbReference>
<keyword evidence="4" id="KW-0325">Glycoprotein</keyword>
<dbReference type="InterPro" id="IPR019791">
    <property type="entry name" value="Haem_peroxidase_animal"/>
</dbReference>
<keyword evidence="5" id="KW-0349">Heme</keyword>
<dbReference type="GO" id="GO:0006979">
    <property type="term" value="P:response to oxidative stress"/>
    <property type="evidence" value="ECO:0007669"/>
    <property type="project" value="InterPro"/>
</dbReference>
<feature type="chain" id="PRO_5043539326" description="Peroxidase" evidence="6">
    <location>
        <begin position="18"/>
        <end position="628"/>
    </location>
</feature>